<keyword evidence="4" id="KW-1185">Reference proteome</keyword>
<organism evidence="3 4">
    <name type="scientific">Paramuricea clavata</name>
    <name type="common">Red gorgonian</name>
    <name type="synonym">Violescent sea-whip</name>
    <dbReference type="NCBI Taxonomy" id="317549"/>
    <lineage>
        <taxon>Eukaryota</taxon>
        <taxon>Metazoa</taxon>
        <taxon>Cnidaria</taxon>
        <taxon>Anthozoa</taxon>
        <taxon>Octocorallia</taxon>
        <taxon>Malacalcyonacea</taxon>
        <taxon>Plexauridae</taxon>
        <taxon>Paramuricea</taxon>
    </lineage>
</organism>
<dbReference type="EMBL" id="CACRXK020000684">
    <property type="protein sequence ID" value="CAB3983998.1"/>
    <property type="molecule type" value="Genomic_DNA"/>
</dbReference>
<evidence type="ECO:0000313" key="3">
    <source>
        <dbReference type="EMBL" id="CAB3983998.1"/>
    </source>
</evidence>
<keyword evidence="3" id="KW-0808">Transferase</keyword>
<gene>
    <name evidence="3" type="ORF">PACLA_8A022767</name>
</gene>
<dbReference type="Proteomes" id="UP001152795">
    <property type="component" value="Unassembled WGS sequence"/>
</dbReference>
<dbReference type="OrthoDB" id="6006301at2759"/>
<name>A0A7D9HJD1_PARCT</name>
<feature type="compositionally biased region" description="Polar residues" evidence="2">
    <location>
        <begin position="1"/>
        <end position="11"/>
    </location>
</feature>
<evidence type="ECO:0000313" key="4">
    <source>
        <dbReference type="Proteomes" id="UP001152795"/>
    </source>
</evidence>
<comment type="caution">
    <text evidence="3">The sequence shown here is derived from an EMBL/GenBank/DDBJ whole genome shotgun (WGS) entry which is preliminary data.</text>
</comment>
<accession>A0A7D9HJD1</accession>
<dbReference type="GO" id="GO:0003964">
    <property type="term" value="F:RNA-directed DNA polymerase activity"/>
    <property type="evidence" value="ECO:0007669"/>
    <property type="project" value="UniProtKB-KW"/>
</dbReference>
<feature type="region of interest" description="Disordered" evidence="2">
    <location>
        <begin position="1"/>
        <end position="21"/>
    </location>
</feature>
<proteinExistence type="predicted"/>
<sequence>MESSCIIQTEETSTHSKTSRGKNDWRADLISQVRVSPHLLKSLQPCTILENGKVLQELKASLKSVAEINKINGLLAVLEHLLLTKITEDGKEVPNSHLKFEDALEHFLGFDTSYVPGSKDSYDVKRFQYALLHPKCGLCVSIFNPLSRDGYIILRSDDVDFSTFLVHLSTDLSSKSINESRFQLNKETVQMLLKSMDSEWDKKVVRIILGAVYSLKELSKLGMDATNVAANTSQVLEMAKECKNAHIAAEDIITQNIEEQIKSAKTETDKKEALVLQKRAHWPVEKITELEEEIKKVQDHAKDMENLLTPTTKQHQQQFKRRCKRKAEYLIQIHRVKRRRLSNQGKGLFCCRKPPKTEKALNENTHYQRGHKKNVVMSFFSSDSRTKPKYCFARSIDDKAYLRPGTSEGFGNTRKTRILTPSAEKKARKLPMYDWPEQMVYITPSTHRILHKEAVTVQGEEKLINEDDTHVVFVRPKAFVDSSGTTWANETEELRTKLPDKFEVANENDPKYSAEFRGTCACVHNDTKPFVEMTNADDLANVTSCKFPENPYCQYKKETLTFNDLLGIILVFVWSLQSKRR</sequence>
<protein>
    <submittedName>
        <fullName evidence="3">RNA-directed DNA polymerase from transposon X-element</fullName>
    </submittedName>
</protein>
<feature type="coiled-coil region" evidence="1">
    <location>
        <begin position="254"/>
        <end position="307"/>
    </location>
</feature>
<evidence type="ECO:0000256" key="2">
    <source>
        <dbReference type="SAM" id="MobiDB-lite"/>
    </source>
</evidence>
<keyword evidence="1" id="KW-0175">Coiled coil</keyword>
<keyword evidence="3" id="KW-0695">RNA-directed DNA polymerase</keyword>
<reference evidence="3" key="1">
    <citation type="submission" date="2020-04" db="EMBL/GenBank/DDBJ databases">
        <authorList>
            <person name="Alioto T."/>
            <person name="Alioto T."/>
            <person name="Gomez Garrido J."/>
        </authorList>
    </citation>
    <scope>NUCLEOTIDE SEQUENCE</scope>
    <source>
        <strain evidence="3">A484AB</strain>
    </source>
</reference>
<dbReference type="AlphaFoldDB" id="A0A7D9HJD1"/>
<evidence type="ECO:0000256" key="1">
    <source>
        <dbReference type="SAM" id="Coils"/>
    </source>
</evidence>
<keyword evidence="3" id="KW-0548">Nucleotidyltransferase</keyword>